<dbReference type="GO" id="GO:0004239">
    <property type="term" value="F:initiator methionyl aminopeptidase activity"/>
    <property type="evidence" value="ECO:0007669"/>
    <property type="project" value="UniProtKB-UniRule"/>
</dbReference>
<dbReference type="PANTHER" id="PTHR45777">
    <property type="entry name" value="METHIONINE AMINOPEPTIDASE 2"/>
    <property type="match status" value="1"/>
</dbReference>
<feature type="binding site" evidence="8">
    <location>
        <position position="369"/>
    </location>
    <ligand>
        <name>substrate</name>
    </ligand>
</feature>
<comment type="catalytic activity">
    <reaction evidence="1 8 9">
        <text>Release of N-terminal amino acids, preferentially methionine, from peptides and arylamides.</text>
        <dbReference type="EC" id="3.4.11.18"/>
    </reaction>
</comment>
<dbReference type="PANTHER" id="PTHR45777:SF1">
    <property type="entry name" value="METHIONINE AMINOPEPTIDASE 2-2"/>
    <property type="match status" value="1"/>
</dbReference>
<protein>
    <recommendedName>
        <fullName evidence="8">Methionine aminopeptidase 2</fullName>
        <shortName evidence="8">MAP 2</shortName>
        <shortName evidence="8">MetAP 2</shortName>
        <ecNumber evidence="8">3.4.11.18</ecNumber>
    </recommendedName>
    <alternativeName>
        <fullName evidence="8">Peptidase M</fullName>
    </alternativeName>
</protein>
<feature type="binding site" evidence="8">
    <location>
        <position position="490"/>
    </location>
    <ligand>
        <name>a divalent metal cation</name>
        <dbReference type="ChEBI" id="CHEBI:60240"/>
        <label>2</label>
        <note>catalytic</note>
    </ligand>
</feature>
<evidence type="ECO:0000256" key="1">
    <source>
        <dbReference type="ARBA" id="ARBA00000294"/>
    </source>
</evidence>
<dbReference type="Gene3D" id="3.90.230.10">
    <property type="entry name" value="Creatinase/methionine aminopeptidase superfamily"/>
    <property type="match status" value="1"/>
</dbReference>
<evidence type="ECO:0000259" key="11">
    <source>
        <dbReference type="Pfam" id="PF00557"/>
    </source>
</evidence>
<dbReference type="HAMAP" id="MF_03175">
    <property type="entry name" value="MetAP_2_euk"/>
    <property type="match status" value="1"/>
</dbReference>
<dbReference type="NCBIfam" id="TIGR00501">
    <property type="entry name" value="met_pdase_II"/>
    <property type="match status" value="1"/>
</dbReference>
<feature type="binding site" evidence="8">
    <location>
        <position position="292"/>
    </location>
    <ligand>
        <name>a divalent metal cation</name>
        <dbReference type="ChEBI" id="CHEBI:60240"/>
        <label>2</label>
        <note>catalytic</note>
    </ligand>
</feature>
<reference evidence="12" key="1">
    <citation type="submission" date="2022-11" db="EMBL/GenBank/DDBJ databases">
        <authorList>
            <person name="Petersen C."/>
        </authorList>
    </citation>
    <scope>NUCLEOTIDE SEQUENCE</scope>
    <source>
        <strain evidence="12">IBT 21917</strain>
    </source>
</reference>
<dbReference type="CDD" id="cd01088">
    <property type="entry name" value="MetAP2"/>
    <property type="match status" value="1"/>
</dbReference>
<dbReference type="PROSITE" id="PS01202">
    <property type="entry name" value="MAP_2"/>
    <property type="match status" value="1"/>
</dbReference>
<name>A0A9W9ITC2_9EURO</name>
<evidence type="ECO:0000256" key="3">
    <source>
        <dbReference type="ARBA" id="ARBA00022438"/>
    </source>
</evidence>
<dbReference type="SUPFAM" id="SSF46785">
    <property type="entry name" value="Winged helix' DNA-binding domain"/>
    <property type="match status" value="1"/>
</dbReference>
<comment type="function">
    <text evidence="8 9">Cotranslationally removes the N-terminal methionine from nascent proteins. The N-terminal methionine is often cleaved when the second residue in the primary sequence is small and uncharged (Met-Ala-, Cys, Gly, Pro, Ser, Thr, or Val).</text>
</comment>
<evidence type="ECO:0000256" key="8">
    <source>
        <dbReference type="HAMAP-Rule" id="MF_03175"/>
    </source>
</evidence>
<gene>
    <name evidence="12" type="ORF">N7492_001198</name>
</gene>
<evidence type="ECO:0000256" key="9">
    <source>
        <dbReference type="RuleBase" id="RU003653"/>
    </source>
</evidence>
<dbReference type="InterPro" id="IPR000994">
    <property type="entry name" value="Pept_M24"/>
</dbReference>
<feature type="binding site" evidence="8">
    <location>
        <position position="281"/>
    </location>
    <ligand>
        <name>a divalent metal cation</name>
        <dbReference type="ChEBI" id="CHEBI:60240"/>
        <label>1</label>
    </ligand>
</feature>
<feature type="binding site" evidence="8">
    <location>
        <position position="394"/>
    </location>
    <ligand>
        <name>a divalent metal cation</name>
        <dbReference type="ChEBI" id="CHEBI:60240"/>
        <label>2</label>
        <note>catalytic</note>
    </ligand>
</feature>
<feature type="domain" description="Peptidase M24" evidence="11">
    <location>
        <begin position="191"/>
        <end position="411"/>
    </location>
</feature>
<dbReference type="EC" id="3.4.11.18" evidence="8"/>
<dbReference type="InterPro" id="IPR050247">
    <property type="entry name" value="Met_Aminopeptidase_Type2"/>
</dbReference>
<feature type="binding site" evidence="8">
    <location>
        <position position="292"/>
    </location>
    <ligand>
        <name>a divalent metal cation</name>
        <dbReference type="ChEBI" id="CHEBI:60240"/>
        <label>1</label>
    </ligand>
</feature>
<comment type="caution">
    <text evidence="12">The sequence shown here is derived from an EMBL/GenBank/DDBJ whole genome shotgun (WGS) entry which is preliminary data.</text>
</comment>
<reference evidence="12" key="2">
    <citation type="journal article" date="2023" name="IMA Fungus">
        <title>Comparative genomic study of the Penicillium genus elucidates a diverse pangenome and 15 lateral gene transfer events.</title>
        <authorList>
            <person name="Petersen C."/>
            <person name="Sorensen T."/>
            <person name="Nielsen M.R."/>
            <person name="Sondergaard T.E."/>
            <person name="Sorensen J.L."/>
            <person name="Fitzpatrick D.A."/>
            <person name="Frisvad J.C."/>
            <person name="Nielsen K.L."/>
        </authorList>
    </citation>
    <scope>NUCLEOTIDE SEQUENCE</scope>
    <source>
        <strain evidence="12">IBT 21917</strain>
    </source>
</reference>
<feature type="region of interest" description="Disordered" evidence="10">
    <location>
        <begin position="41"/>
        <end position="147"/>
    </location>
</feature>
<keyword evidence="7 8" id="KW-0378">Hydrolase</keyword>
<dbReference type="SUPFAM" id="SSF55920">
    <property type="entry name" value="Creatinase/aminopeptidase"/>
    <property type="match status" value="1"/>
</dbReference>
<comment type="subcellular location">
    <subcellularLocation>
        <location evidence="8">Cytoplasm</location>
    </subcellularLocation>
</comment>
<comment type="cofactor">
    <cofactor evidence="2">
        <name>Fe(2+)</name>
        <dbReference type="ChEBI" id="CHEBI:29033"/>
    </cofactor>
</comment>
<comment type="cofactor">
    <cofactor evidence="8">
        <name>Co(2+)</name>
        <dbReference type="ChEBI" id="CHEBI:48828"/>
    </cofactor>
    <cofactor evidence="8">
        <name>Zn(2+)</name>
        <dbReference type="ChEBI" id="CHEBI:29105"/>
    </cofactor>
    <cofactor evidence="8">
        <name>Mn(2+)</name>
        <dbReference type="ChEBI" id="CHEBI:29035"/>
    </cofactor>
    <cofactor evidence="8">
        <name>Fe(2+)</name>
        <dbReference type="ChEBI" id="CHEBI:29033"/>
    </cofactor>
    <text evidence="8">Binds 2 divalent metal cations per subunit. Has a high-affinity and a low affinity metal-binding site. The true nature of the physiological cofactor is under debate. The enzyme is active with cobalt, zinc, manganese or divalent iron ions. Most likely, methionine aminopeptidases function as mononuclear Fe(2+)-metalloproteases under physiological conditions, and the catalytically relevant metal-binding site has been assigned to the histidine-containing high-affinity site.</text>
</comment>
<dbReference type="AlphaFoldDB" id="A0A9W9ITC2"/>
<keyword evidence="13" id="KW-1185">Reference proteome</keyword>
<dbReference type="Proteomes" id="UP001146351">
    <property type="component" value="Unassembled WGS sequence"/>
</dbReference>
<dbReference type="InterPro" id="IPR001714">
    <property type="entry name" value="Pept_M24_MAP"/>
</dbReference>
<dbReference type="PRINTS" id="PR00599">
    <property type="entry name" value="MAPEPTIDASE"/>
</dbReference>
<feature type="binding site" evidence="8">
    <location>
        <position position="361"/>
    </location>
    <ligand>
        <name>a divalent metal cation</name>
        <dbReference type="ChEBI" id="CHEBI:60240"/>
        <label>2</label>
        <note>catalytic</note>
    </ligand>
</feature>
<keyword evidence="6 8" id="KW-0479">Metal-binding</keyword>
<evidence type="ECO:0000313" key="13">
    <source>
        <dbReference type="Proteomes" id="UP001146351"/>
    </source>
</evidence>
<keyword evidence="4 8" id="KW-0963">Cytoplasm</keyword>
<dbReference type="InterPro" id="IPR018349">
    <property type="entry name" value="Pept_M24A_MAP2_BS"/>
</dbReference>
<dbReference type="GO" id="GO:0005737">
    <property type="term" value="C:cytoplasm"/>
    <property type="evidence" value="ECO:0007669"/>
    <property type="project" value="UniProtKB-SubCell"/>
</dbReference>
<dbReference type="InterPro" id="IPR036388">
    <property type="entry name" value="WH-like_DNA-bd_sf"/>
</dbReference>
<dbReference type="InterPro" id="IPR036005">
    <property type="entry name" value="Creatinase/aminopeptidase-like"/>
</dbReference>
<evidence type="ECO:0000256" key="7">
    <source>
        <dbReference type="ARBA" id="ARBA00022801"/>
    </source>
</evidence>
<dbReference type="InterPro" id="IPR002468">
    <property type="entry name" value="Pept_M24A_MAP2"/>
</dbReference>
<feature type="compositionally biased region" description="Basic and acidic residues" evidence="10">
    <location>
        <begin position="76"/>
        <end position="85"/>
    </location>
</feature>
<feature type="binding site" evidence="8">
    <location>
        <position position="490"/>
    </location>
    <ligand>
        <name>a divalent metal cation</name>
        <dbReference type="ChEBI" id="CHEBI:60240"/>
        <label>1</label>
    </ligand>
</feature>
<evidence type="ECO:0000256" key="2">
    <source>
        <dbReference type="ARBA" id="ARBA00001954"/>
    </source>
</evidence>
<dbReference type="Gene3D" id="1.10.10.10">
    <property type="entry name" value="Winged helix-like DNA-binding domain superfamily/Winged helix DNA-binding domain"/>
    <property type="match status" value="1"/>
</dbReference>
<proteinExistence type="inferred from homology"/>
<dbReference type="GO" id="GO:0046872">
    <property type="term" value="F:metal ion binding"/>
    <property type="evidence" value="ECO:0007669"/>
    <property type="project" value="UniProtKB-UniRule"/>
</dbReference>
<feature type="compositionally biased region" description="Polar residues" evidence="10">
    <location>
        <begin position="55"/>
        <end position="67"/>
    </location>
</feature>
<evidence type="ECO:0000256" key="4">
    <source>
        <dbReference type="ARBA" id="ARBA00022490"/>
    </source>
</evidence>
<dbReference type="InterPro" id="IPR036390">
    <property type="entry name" value="WH_DNA-bd_sf"/>
</dbReference>
<organism evidence="12 13">
    <name type="scientific">Penicillium capsulatum</name>
    <dbReference type="NCBI Taxonomy" id="69766"/>
    <lineage>
        <taxon>Eukaryota</taxon>
        <taxon>Fungi</taxon>
        <taxon>Dikarya</taxon>
        <taxon>Ascomycota</taxon>
        <taxon>Pezizomycotina</taxon>
        <taxon>Eurotiomycetes</taxon>
        <taxon>Eurotiomycetidae</taxon>
        <taxon>Eurotiales</taxon>
        <taxon>Aspergillaceae</taxon>
        <taxon>Penicillium</taxon>
    </lineage>
</organism>
<feature type="compositionally biased region" description="Basic residues" evidence="10">
    <location>
        <begin position="119"/>
        <end position="131"/>
    </location>
</feature>
<dbReference type="GO" id="GO:0006508">
    <property type="term" value="P:proteolysis"/>
    <property type="evidence" value="ECO:0007669"/>
    <property type="project" value="UniProtKB-KW"/>
</dbReference>
<dbReference type="GO" id="GO:0070006">
    <property type="term" value="F:metalloaminopeptidase activity"/>
    <property type="evidence" value="ECO:0007669"/>
    <property type="project" value="UniProtKB-UniRule"/>
</dbReference>
<evidence type="ECO:0000256" key="6">
    <source>
        <dbReference type="ARBA" id="ARBA00022723"/>
    </source>
</evidence>
<dbReference type="EMBL" id="JAPQKO010000001">
    <property type="protein sequence ID" value="KAJ5183582.1"/>
    <property type="molecule type" value="Genomic_DNA"/>
</dbReference>
<comment type="similarity">
    <text evidence="8">Belongs to the peptidase M24A family. Methionine aminopeptidase eukaryotic type 2 subfamily.</text>
</comment>
<keyword evidence="3 8" id="KW-0031">Aminopeptidase</keyword>
<dbReference type="OrthoDB" id="7848262at2759"/>
<feature type="compositionally biased region" description="Polar residues" evidence="10">
    <location>
        <begin position="103"/>
        <end position="118"/>
    </location>
</feature>
<evidence type="ECO:0000313" key="12">
    <source>
        <dbReference type="EMBL" id="KAJ5183582.1"/>
    </source>
</evidence>
<sequence>MTTVSKPCFNTNTAFEPLGIRGPTVFFFSNLHTDHDRTQTLHVGMGSKTPKNESHTGGNDPSSSTKANAAIGGEQRGVHLARDGDGSLGDYDGDDDEDDRSAGTATVPLTSQGSTTVSQKKKKKKFKKKTTVPKQSSPPRVPLTRLFPTGQYPVGEIQSYDSGVENTARTTAEEHRYDERVCMQDDTFRQNYRKAAEIHRQVRHWAQETIQPGQTLTEIAFGIEDGVRSLLDNAGLEPGSCLQSGMGFPTGLALNNCVAHYTPNPGQKDIILQQSDVMKVDFGVHINGWIVDSAFTMSFEPTYDNLLAAVKDATNTGIRNAGVDVRISDISAAIQEAMESYEVDINGRTIPVKAVRGLSGHDIKHYQIHGTKSIPFTKNNNQTKMEEGEIFAIETFGTTGRGHLIDGPGVYGYAKDPFAPKRINTNLASARSLYKTITDNFGTIPFARRYLERLGVERYLAGMNNLVSQGLVEVYQPLMDVAGSYSAQFEHTILLGESSKEVVSRGDDY</sequence>
<feature type="binding site" evidence="8">
    <location>
        <position position="260"/>
    </location>
    <ligand>
        <name>substrate</name>
    </ligand>
</feature>
<dbReference type="Pfam" id="PF00557">
    <property type="entry name" value="Peptidase_M24"/>
    <property type="match status" value="1"/>
</dbReference>
<evidence type="ECO:0000256" key="10">
    <source>
        <dbReference type="SAM" id="MobiDB-lite"/>
    </source>
</evidence>
<evidence type="ECO:0000256" key="5">
    <source>
        <dbReference type="ARBA" id="ARBA00022670"/>
    </source>
</evidence>
<accession>A0A9W9ITC2</accession>
<keyword evidence="5 8" id="KW-0645">Protease</keyword>